<evidence type="ECO:0000313" key="3">
    <source>
        <dbReference type="EMBL" id="GBE84594.1"/>
    </source>
</evidence>
<dbReference type="OrthoDB" id="3265188at2759"/>
<dbReference type="InterPro" id="IPR040976">
    <property type="entry name" value="Pkinase_fungal"/>
</dbReference>
<proteinExistence type="predicted"/>
<reference evidence="3 4" key="1">
    <citation type="journal article" date="2018" name="Sci. Rep.">
        <title>Genome sequence of the cauliflower mushroom Sparassis crispa (Hanabiratake) and its association with beneficial usage.</title>
        <authorList>
            <person name="Kiyama R."/>
            <person name="Furutani Y."/>
            <person name="Kawaguchi K."/>
            <person name="Nakanishi T."/>
        </authorList>
    </citation>
    <scope>NUCLEOTIDE SEQUENCE [LARGE SCALE GENOMIC DNA]</scope>
</reference>
<gene>
    <name evidence="3" type="ORF">SCP_0605730</name>
</gene>
<dbReference type="AlphaFoldDB" id="A0A401GS85"/>
<protein>
    <recommendedName>
        <fullName evidence="2">Fungal-type protein kinase domain-containing protein</fullName>
    </recommendedName>
</protein>
<comment type="caution">
    <text evidence="3">The sequence shown here is derived from an EMBL/GenBank/DDBJ whole genome shotgun (WGS) entry which is preliminary data.</text>
</comment>
<accession>A0A401GS85</accession>
<evidence type="ECO:0000256" key="1">
    <source>
        <dbReference type="SAM" id="MobiDB-lite"/>
    </source>
</evidence>
<feature type="region of interest" description="Disordered" evidence="1">
    <location>
        <begin position="440"/>
        <end position="461"/>
    </location>
</feature>
<sequence length="890" mass="99915">MPHTRRYPKASTTPSTSFDTRDNSVKRFVVATPLAQNDLEKMNGGQEWYLNRDTAKARYTKLAEDSRKTFLGPMPVEDFLDFLPRTDMSKMPRAAKAFKAVPLEASQEFHIYIPLIAALSERGRKRSRCPGFVFRATSTQGTHHGKTGSMNPDLCCYAEDVVDTVAANSATAGYLGYADLYIEVKRSPALDYFTDPAPDAERASHHFALNIDDECNRERGEQALGKNVACAAEACARQHRIFYFSVSLSGSHARLIRWDRAGAIASESFDLLDKPEHLCEFLWRYAHASDPERGYDPTVRPATRAEENLFKTAIERHVRQQLDLEDEALVAAAMEEHYQPSTVAAISVVDEFSPTYAVASRLLVSRPLVSAASITGRGTRGFWAVPADGSCRVVFLKDTWRFEGASLTEGEILADLQDAGVPNIPQLVRHGDVLEQVSMSSPVHEDEDGDRDSMQNEECGDDEGSVIIGVLQYTQTDLYQDEHWVCKGGRSGPIYAHVHNRLISGTAGYGLQRFEGTQELLHAMFDVYQAMLGAFTVDEPERRRFHCDVSLGNVILFMDPDSGSKIRRGYLIDWELSCLVAETGEARDDNRTGTLPFMSRRLLKQDNATHTFQDDMESILWVVLYCSLVWLEHDQPPHIVLETVRRLFEDHMLDKNGKVTGGFGKLCNQIEQSFTANVRFASRDIQEWLDNVMRFNACYFFYRAYDPESAETWEEPARFKEFWGEYLRTHHLPQGDRIPSQLPRTRAGHGALPSSSAARALAPLPASGVALHTPVYQTAAGRKRKAEGHPVGADVRETKRRTVLPPTPSARLTRARTREMAREGIREQATRCRTGGSVLTARWFLRKVFLRSRALSTDDRLSAPSTLARLAMRSSWPGDKVLFVALMNVS</sequence>
<dbReference type="EMBL" id="BFAD01000006">
    <property type="protein sequence ID" value="GBE84594.1"/>
    <property type="molecule type" value="Genomic_DNA"/>
</dbReference>
<keyword evidence="4" id="KW-1185">Reference proteome</keyword>
<organism evidence="3 4">
    <name type="scientific">Sparassis crispa</name>
    <dbReference type="NCBI Taxonomy" id="139825"/>
    <lineage>
        <taxon>Eukaryota</taxon>
        <taxon>Fungi</taxon>
        <taxon>Dikarya</taxon>
        <taxon>Basidiomycota</taxon>
        <taxon>Agaricomycotina</taxon>
        <taxon>Agaricomycetes</taxon>
        <taxon>Polyporales</taxon>
        <taxon>Sparassidaceae</taxon>
        <taxon>Sparassis</taxon>
    </lineage>
</organism>
<dbReference type="Proteomes" id="UP000287166">
    <property type="component" value="Unassembled WGS sequence"/>
</dbReference>
<dbReference type="PANTHER" id="PTHR38248">
    <property type="entry name" value="FUNK1 6"/>
    <property type="match status" value="1"/>
</dbReference>
<evidence type="ECO:0000313" key="4">
    <source>
        <dbReference type="Proteomes" id="UP000287166"/>
    </source>
</evidence>
<dbReference type="SUPFAM" id="SSF56112">
    <property type="entry name" value="Protein kinase-like (PK-like)"/>
    <property type="match status" value="1"/>
</dbReference>
<dbReference type="InterPro" id="IPR011009">
    <property type="entry name" value="Kinase-like_dom_sf"/>
</dbReference>
<dbReference type="Gene3D" id="1.10.510.10">
    <property type="entry name" value="Transferase(Phosphotransferase) domain 1"/>
    <property type="match status" value="1"/>
</dbReference>
<feature type="domain" description="Fungal-type protein kinase" evidence="2">
    <location>
        <begin position="228"/>
        <end position="625"/>
    </location>
</feature>
<name>A0A401GS85_9APHY</name>
<dbReference type="Pfam" id="PF17667">
    <property type="entry name" value="Pkinase_fungal"/>
    <property type="match status" value="1"/>
</dbReference>
<dbReference type="RefSeq" id="XP_027615507.1">
    <property type="nucleotide sequence ID" value="XM_027759706.1"/>
</dbReference>
<dbReference type="PANTHER" id="PTHR38248:SF2">
    <property type="entry name" value="FUNK1 11"/>
    <property type="match status" value="1"/>
</dbReference>
<evidence type="ECO:0000259" key="2">
    <source>
        <dbReference type="Pfam" id="PF17667"/>
    </source>
</evidence>
<dbReference type="GeneID" id="38781511"/>
<dbReference type="InParanoid" id="A0A401GS85"/>